<proteinExistence type="inferred from homology"/>
<evidence type="ECO:0000259" key="8">
    <source>
        <dbReference type="Pfam" id="PF14693"/>
    </source>
</evidence>
<evidence type="ECO:0000256" key="2">
    <source>
        <dbReference type="ARBA" id="ARBA00022884"/>
    </source>
</evidence>
<dbReference type="GO" id="GO:0003735">
    <property type="term" value="F:structural constituent of ribosome"/>
    <property type="evidence" value="ECO:0007669"/>
    <property type="project" value="InterPro"/>
</dbReference>
<gene>
    <name evidence="5 9" type="primary">rplY</name>
    <name evidence="5" type="synonym">ctc</name>
    <name evidence="9" type="ORF">Pla163_30030</name>
</gene>
<dbReference type="OrthoDB" id="9790002at2"/>
<feature type="region of interest" description="Disordered" evidence="6">
    <location>
        <begin position="175"/>
        <end position="194"/>
    </location>
</feature>
<organism evidence="9 10">
    <name type="scientific">Rohdeia mirabilis</name>
    <dbReference type="NCBI Taxonomy" id="2528008"/>
    <lineage>
        <taxon>Bacteria</taxon>
        <taxon>Pseudomonadati</taxon>
        <taxon>Planctomycetota</taxon>
        <taxon>Planctomycetia</taxon>
        <taxon>Planctomycetia incertae sedis</taxon>
        <taxon>Rohdeia</taxon>
    </lineage>
</organism>
<dbReference type="Gene3D" id="2.170.120.20">
    <property type="entry name" value="Ribosomal protein L25, beta domain"/>
    <property type="match status" value="1"/>
</dbReference>
<evidence type="ECO:0000259" key="7">
    <source>
        <dbReference type="Pfam" id="PF01386"/>
    </source>
</evidence>
<dbReference type="InterPro" id="IPR020057">
    <property type="entry name" value="Ribosomal_bL25_b-dom"/>
</dbReference>
<dbReference type="InterPro" id="IPR020056">
    <property type="entry name" value="Rbsml_bL25/Gln-tRNA_synth_N"/>
</dbReference>
<feature type="domain" description="Large ribosomal subunit protein bL25 beta" evidence="8">
    <location>
        <begin position="99"/>
        <end position="174"/>
    </location>
</feature>
<dbReference type="CDD" id="cd00495">
    <property type="entry name" value="Ribosomal_L25_TL5_CTC"/>
    <property type="match status" value="1"/>
</dbReference>
<comment type="subunit">
    <text evidence="5">Part of the 50S ribosomal subunit; part of the 5S rRNA/L5/L18/L25 subcomplex. Contacts the 5S rRNA. Binds to the 5S rRNA independently of L5 and L18.</text>
</comment>
<dbReference type="InterPro" id="IPR011035">
    <property type="entry name" value="Ribosomal_bL25/Gln-tRNA_synth"/>
</dbReference>
<comment type="function">
    <text evidence="5">This is one of the proteins that binds to the 5S RNA in the ribosome where it forms part of the central protuberance.</text>
</comment>
<dbReference type="Gene3D" id="2.40.240.10">
    <property type="entry name" value="Ribosomal Protein L25, Chain P"/>
    <property type="match status" value="1"/>
</dbReference>
<keyword evidence="2 5" id="KW-0694">RNA-binding</keyword>
<sequence>MSSELKATKRDRVGSRAARALRAQGRIPASIQGQEKDNLDVSLEAAAFLAARRHHESLFDIEVAGAGVETAMVREIQYDAFGDNVIHVEFRRVVRGVAIESDVELHFVGMSRGGVLTPLHRTITIRAIPSKIPDEIEVDASLFSEGQTILASDIKLPDGVELAMAADEHMAVVAGAAGAEESDEEVEESGTGEA</sequence>
<evidence type="ECO:0000256" key="4">
    <source>
        <dbReference type="ARBA" id="ARBA00023274"/>
    </source>
</evidence>
<protein>
    <recommendedName>
        <fullName evidence="5">Large ribosomal subunit protein bL25</fullName>
    </recommendedName>
    <alternativeName>
        <fullName evidence="5">General stress protein CTC</fullName>
    </alternativeName>
</protein>
<feature type="domain" description="Large ribosomal subunit protein bL25 L25" evidence="7">
    <location>
        <begin position="5"/>
        <end position="90"/>
    </location>
</feature>
<reference evidence="9 10" key="1">
    <citation type="submission" date="2019-02" db="EMBL/GenBank/DDBJ databases">
        <title>Deep-cultivation of Planctomycetes and their phenomic and genomic characterization uncovers novel biology.</title>
        <authorList>
            <person name="Wiegand S."/>
            <person name="Jogler M."/>
            <person name="Boedeker C."/>
            <person name="Pinto D."/>
            <person name="Vollmers J."/>
            <person name="Rivas-Marin E."/>
            <person name="Kohn T."/>
            <person name="Peeters S.H."/>
            <person name="Heuer A."/>
            <person name="Rast P."/>
            <person name="Oberbeckmann S."/>
            <person name="Bunk B."/>
            <person name="Jeske O."/>
            <person name="Meyerdierks A."/>
            <person name="Storesund J.E."/>
            <person name="Kallscheuer N."/>
            <person name="Luecker S."/>
            <person name="Lage O.M."/>
            <person name="Pohl T."/>
            <person name="Merkel B.J."/>
            <person name="Hornburger P."/>
            <person name="Mueller R.-W."/>
            <person name="Bruemmer F."/>
            <person name="Labrenz M."/>
            <person name="Spormann A.M."/>
            <person name="Op den Camp H."/>
            <person name="Overmann J."/>
            <person name="Amann R."/>
            <person name="Jetten M.S.M."/>
            <person name="Mascher T."/>
            <person name="Medema M.H."/>
            <person name="Devos D.P."/>
            <person name="Kaster A.-K."/>
            <person name="Ovreas L."/>
            <person name="Rohde M."/>
            <person name="Galperin M.Y."/>
            <person name="Jogler C."/>
        </authorList>
    </citation>
    <scope>NUCLEOTIDE SEQUENCE [LARGE SCALE GENOMIC DNA]</scope>
    <source>
        <strain evidence="9 10">Pla163</strain>
    </source>
</reference>
<comment type="similarity">
    <text evidence="5">Belongs to the bacterial ribosomal protein bL25 family. CTC subfamily.</text>
</comment>
<dbReference type="Pfam" id="PF01386">
    <property type="entry name" value="Ribosomal_L25p"/>
    <property type="match status" value="1"/>
</dbReference>
<accession>A0A518D308</accession>
<dbReference type="InterPro" id="IPR020930">
    <property type="entry name" value="Ribosomal_uL5_bac-type"/>
</dbReference>
<evidence type="ECO:0000313" key="9">
    <source>
        <dbReference type="EMBL" id="QDU85857.1"/>
    </source>
</evidence>
<dbReference type="PANTHER" id="PTHR33284:SF1">
    <property type="entry name" value="RIBOSOMAL PROTEIN L25_GLN-TRNA SYNTHETASE, ANTI-CODON-BINDING DOMAIN-CONTAINING PROTEIN"/>
    <property type="match status" value="1"/>
</dbReference>
<name>A0A518D308_9BACT</name>
<dbReference type="GO" id="GO:0022625">
    <property type="term" value="C:cytosolic large ribosomal subunit"/>
    <property type="evidence" value="ECO:0007669"/>
    <property type="project" value="TreeGrafter"/>
</dbReference>
<dbReference type="NCBIfam" id="TIGR00731">
    <property type="entry name" value="bL25_bact_ctc"/>
    <property type="match status" value="1"/>
</dbReference>
<keyword evidence="10" id="KW-1185">Reference proteome</keyword>
<keyword evidence="1 5" id="KW-0699">rRNA-binding</keyword>
<evidence type="ECO:0000256" key="1">
    <source>
        <dbReference type="ARBA" id="ARBA00022730"/>
    </source>
</evidence>
<dbReference type="GO" id="GO:0008097">
    <property type="term" value="F:5S rRNA binding"/>
    <property type="evidence" value="ECO:0007669"/>
    <property type="project" value="InterPro"/>
</dbReference>
<evidence type="ECO:0000256" key="3">
    <source>
        <dbReference type="ARBA" id="ARBA00022980"/>
    </source>
</evidence>
<evidence type="ECO:0000313" key="10">
    <source>
        <dbReference type="Proteomes" id="UP000319342"/>
    </source>
</evidence>
<dbReference type="AlphaFoldDB" id="A0A518D308"/>
<dbReference type="Proteomes" id="UP000319342">
    <property type="component" value="Chromosome"/>
</dbReference>
<keyword evidence="3 5" id="KW-0689">Ribosomal protein</keyword>
<dbReference type="PANTHER" id="PTHR33284">
    <property type="entry name" value="RIBOSOMAL PROTEIN L25/GLN-TRNA SYNTHETASE, ANTI-CODON-BINDING DOMAIN-CONTAINING PROTEIN"/>
    <property type="match status" value="1"/>
</dbReference>
<dbReference type="InterPro" id="IPR037121">
    <property type="entry name" value="Ribosomal_bL25_C"/>
</dbReference>
<dbReference type="GO" id="GO:0006412">
    <property type="term" value="P:translation"/>
    <property type="evidence" value="ECO:0007669"/>
    <property type="project" value="UniProtKB-UniRule"/>
</dbReference>
<dbReference type="InterPro" id="IPR001021">
    <property type="entry name" value="Ribosomal_bL25_long"/>
</dbReference>
<evidence type="ECO:0000256" key="5">
    <source>
        <dbReference type="HAMAP-Rule" id="MF_01334"/>
    </source>
</evidence>
<dbReference type="RefSeq" id="WP_145189994.1">
    <property type="nucleotide sequence ID" value="NZ_CP036290.1"/>
</dbReference>
<evidence type="ECO:0000256" key="6">
    <source>
        <dbReference type="SAM" id="MobiDB-lite"/>
    </source>
</evidence>
<dbReference type="Pfam" id="PF14693">
    <property type="entry name" value="Ribosomal_TL5_C"/>
    <property type="match status" value="1"/>
</dbReference>
<dbReference type="InterPro" id="IPR029751">
    <property type="entry name" value="Ribosomal_L25_dom"/>
</dbReference>
<keyword evidence="4 5" id="KW-0687">Ribonucleoprotein</keyword>
<dbReference type="SUPFAM" id="SSF50715">
    <property type="entry name" value="Ribosomal protein L25-like"/>
    <property type="match status" value="1"/>
</dbReference>
<feature type="compositionally biased region" description="Acidic residues" evidence="6">
    <location>
        <begin position="180"/>
        <end position="194"/>
    </location>
</feature>
<dbReference type="EMBL" id="CP036290">
    <property type="protein sequence ID" value="QDU85857.1"/>
    <property type="molecule type" value="Genomic_DNA"/>
</dbReference>
<dbReference type="HAMAP" id="MF_01334">
    <property type="entry name" value="Ribosomal_bL25_CTC"/>
    <property type="match status" value="1"/>
</dbReference>